<sequence length="377" mass="42330">MLTDTYSISASTKYQTAEALNHASVHPEDIEERKTKKRRRHSSNELLIHGITFFGTDRLSVNHLGGYDEDKKFMLAPSLHVPGPSNAQQSSATTTSYQKIPLSTITTVYQKHFFFCTTPHLHLPLLILLDQQPPYFLAEATTPTAIRVVLAGVFARRLWPVPCCDLHSVVAERWPIQLNAPSSPTVVGSFLEHQDLAGSHRWKYTKVWYSLVFTVHIANPRFWSPEPAAWNRWYRVGQHSINVLQLTASVAGSSESTPAMPEFHRSFLTTCEVKLWAPGTVRMQCRILVEQTPSSGSCADDHGDVLPGSPDDLHLRAPPLAVGQFCSQLTATEFACSVSELPPSCCSALVQEHRFIRHATQHWWPFPPTKQNQLLFE</sequence>
<evidence type="ECO:0000313" key="2">
    <source>
        <dbReference type="Proteomes" id="UP001159363"/>
    </source>
</evidence>
<name>A0ABQ9GR11_9NEOP</name>
<dbReference type="Proteomes" id="UP001159363">
    <property type="component" value="Chromosome 9"/>
</dbReference>
<gene>
    <name evidence="1" type="ORF">PR048_025347</name>
</gene>
<keyword evidence="2" id="KW-1185">Reference proteome</keyword>
<organism evidence="1 2">
    <name type="scientific">Dryococelus australis</name>
    <dbReference type="NCBI Taxonomy" id="614101"/>
    <lineage>
        <taxon>Eukaryota</taxon>
        <taxon>Metazoa</taxon>
        <taxon>Ecdysozoa</taxon>
        <taxon>Arthropoda</taxon>
        <taxon>Hexapoda</taxon>
        <taxon>Insecta</taxon>
        <taxon>Pterygota</taxon>
        <taxon>Neoptera</taxon>
        <taxon>Polyneoptera</taxon>
        <taxon>Phasmatodea</taxon>
        <taxon>Verophasmatodea</taxon>
        <taxon>Anareolatae</taxon>
        <taxon>Phasmatidae</taxon>
        <taxon>Eurycanthinae</taxon>
        <taxon>Dryococelus</taxon>
    </lineage>
</organism>
<dbReference type="EMBL" id="JARBHB010000010">
    <property type="protein sequence ID" value="KAJ8874487.1"/>
    <property type="molecule type" value="Genomic_DNA"/>
</dbReference>
<proteinExistence type="predicted"/>
<accession>A0ABQ9GR11</accession>
<comment type="caution">
    <text evidence="1">The sequence shown here is derived from an EMBL/GenBank/DDBJ whole genome shotgun (WGS) entry which is preliminary data.</text>
</comment>
<protein>
    <submittedName>
        <fullName evidence="1">Uncharacterized protein</fullName>
    </submittedName>
</protein>
<evidence type="ECO:0000313" key="1">
    <source>
        <dbReference type="EMBL" id="KAJ8874487.1"/>
    </source>
</evidence>
<reference evidence="1 2" key="1">
    <citation type="submission" date="2023-02" db="EMBL/GenBank/DDBJ databases">
        <title>LHISI_Scaffold_Assembly.</title>
        <authorList>
            <person name="Stuart O.P."/>
            <person name="Cleave R."/>
            <person name="Magrath M.J.L."/>
            <person name="Mikheyev A.S."/>
        </authorList>
    </citation>
    <scope>NUCLEOTIDE SEQUENCE [LARGE SCALE GENOMIC DNA]</scope>
    <source>
        <strain evidence="1">Daus_M_001</strain>
        <tissue evidence="1">Leg muscle</tissue>
    </source>
</reference>